<evidence type="ECO:0000256" key="1">
    <source>
        <dbReference type="ARBA" id="ARBA00005420"/>
    </source>
</evidence>
<dbReference type="Pfam" id="PF03982">
    <property type="entry name" value="DAGAT"/>
    <property type="match status" value="1"/>
</dbReference>
<dbReference type="InterPro" id="IPR029058">
    <property type="entry name" value="AB_hydrolase_fold"/>
</dbReference>
<keyword evidence="2" id="KW-0808">Transferase</keyword>
<dbReference type="GO" id="GO:0016020">
    <property type="term" value="C:membrane"/>
    <property type="evidence" value="ECO:0007669"/>
    <property type="project" value="TreeGrafter"/>
</dbReference>
<dbReference type="Pfam" id="PF13772">
    <property type="entry name" value="AIG2_2"/>
    <property type="match status" value="1"/>
</dbReference>
<evidence type="ECO:0000313" key="4">
    <source>
        <dbReference type="EMBL" id="GJQ15578.1"/>
    </source>
</evidence>
<dbReference type="EMBL" id="BQMJ01000071">
    <property type="protein sequence ID" value="GJQ15578.1"/>
    <property type="molecule type" value="Genomic_DNA"/>
</dbReference>
<dbReference type="InterPro" id="IPR013024">
    <property type="entry name" value="GGCT-like"/>
</dbReference>
<dbReference type="SUPFAM" id="SSF53474">
    <property type="entry name" value="alpha/beta-Hydrolases"/>
    <property type="match status" value="1"/>
</dbReference>
<dbReference type="Proteomes" id="UP001061958">
    <property type="component" value="Unassembled WGS sequence"/>
</dbReference>
<dbReference type="GO" id="GO:0008374">
    <property type="term" value="F:O-acyltransferase activity"/>
    <property type="evidence" value="ECO:0007669"/>
    <property type="project" value="InterPro"/>
</dbReference>
<evidence type="ECO:0000313" key="5">
    <source>
        <dbReference type="Proteomes" id="UP001061958"/>
    </source>
</evidence>
<keyword evidence="3" id="KW-0012">Acyltransferase</keyword>
<protein>
    <submittedName>
        <fullName evidence="4">Uncharacterized protein</fullName>
    </submittedName>
</protein>
<proteinExistence type="inferred from homology"/>
<dbReference type="SUPFAM" id="SSF110857">
    <property type="entry name" value="Gamma-glutamyl cyclotransferase-like"/>
    <property type="match status" value="1"/>
</dbReference>
<dbReference type="OrthoDB" id="44277at2759"/>
<evidence type="ECO:0000256" key="2">
    <source>
        <dbReference type="ARBA" id="ARBA00022679"/>
    </source>
</evidence>
<dbReference type="InterPro" id="IPR036568">
    <property type="entry name" value="GGCT-like_sf"/>
</dbReference>
<dbReference type="Gene3D" id="3.10.490.10">
    <property type="entry name" value="Gamma-glutamyl cyclotransferase-like"/>
    <property type="match status" value="1"/>
</dbReference>
<dbReference type="CDD" id="cd07987">
    <property type="entry name" value="LPLAT_MGAT-like"/>
    <property type="match status" value="1"/>
</dbReference>
<comment type="similarity">
    <text evidence="1">Belongs to the diacylglycerol acyltransferase family.</text>
</comment>
<gene>
    <name evidence="4" type="ORF">GpartN1_g7369.t1</name>
</gene>
<dbReference type="AlphaFoldDB" id="A0A9C7UU63"/>
<comment type="caution">
    <text evidence="4">The sequence shown here is derived from an EMBL/GenBank/DDBJ whole genome shotgun (WGS) entry which is preliminary data.</text>
</comment>
<dbReference type="PANTHER" id="PTHR22753">
    <property type="entry name" value="TRANSMEMBRANE PROTEIN 68"/>
    <property type="match status" value="1"/>
</dbReference>
<evidence type="ECO:0000256" key="3">
    <source>
        <dbReference type="ARBA" id="ARBA00023315"/>
    </source>
</evidence>
<name>A0A9C7UU63_9RHOD</name>
<dbReference type="Gene3D" id="3.40.50.1820">
    <property type="entry name" value="alpha/beta hydrolase"/>
    <property type="match status" value="1"/>
</dbReference>
<dbReference type="InterPro" id="IPR007130">
    <property type="entry name" value="DAGAT"/>
</dbReference>
<sequence>MSFIFHSFPYEKNCKGLRILRGDSKCRKYRVPLSSGVFLCCSIQQNLSLAQNQKEGAVNSGSKAVSPKTDKVVLYFAYGSNLSPKVFGPRSSSIWRRFQYLEASRAQLVGFRLVFNVRGIPLLEPCFANITEDPDGIVVGVLYKLSYSNWKRLTRSEGVGITGVYKEKAVRVLKEDTGETVMAFTLIAEDSRFTLTEEVMPSSRYLHLVLDGIQHWKLDSRHPFFGLQDEKDMNSPSTMSRPAFAVVNTLAGSLPADLVDFSSVAHWETGTLRFLKVPSPSSEKSNLWSSQTSTIYDSSEVVKSQAKPLLFYLPGIDGTGFGILPQLDVLRKHFHVHCLVWPSSEMYSWQQLVDKTLILIEDIISKERAEGMPSEELPKVWLVAESMGCCLALLLAEKRAEFFEHITLVNPATSYSRSIFSSILSRLDTLPSMFYQIAPIAISPLLLDFGRRLSQPNKLLLAARSLPKLSEILPPETLGHRIRLIEKFPANVEKWRRLKTKIFIIAAVNDLLIPSYAESERLLNIFPHAVRYISHYGGHGLLLEHDIGLSQLILRSHDILSSSSCLESRNMILQSTYPVKKTLSAPKMTYSSGTEESDHDLLKFPSAEDIFRAKQQLQVYRKISSPVFIGVDRIPEQDGRPILFVGNHTLYGITDVPFFIEHFLSKRNILIRALAHPVFWNWQWRSKDRPRSHSLWDDSSRFVDIMERFGSIPASPRNLYRLLERKQSVLLFPGGAREAFKRKDEAYSLHWPCEAEFIRMAIRHDAWIVPFSCVGPEDNFQIILDGEELIQLPLMGRLMESMFSLSNMPMGDMVREWKGPLNKQDLVNFIQPLSIPRSPHRIYFYFSSPMDSRLYTSAMKDRSKVKELYGSIRHQVEDGISYILDKRKEDPFEMWWKRITFESVSGVAAPTKWQWSRQDGYLDIQ</sequence>
<reference evidence="4" key="1">
    <citation type="journal article" date="2022" name="Proc. Natl. Acad. Sci. U.S.A.">
        <title>Life cycle and functional genomics of the unicellular red alga Galdieria for elucidating algal and plant evolution and industrial use.</title>
        <authorList>
            <person name="Hirooka S."/>
            <person name="Itabashi T."/>
            <person name="Ichinose T.M."/>
            <person name="Onuma R."/>
            <person name="Fujiwara T."/>
            <person name="Yamashita S."/>
            <person name="Jong L.W."/>
            <person name="Tomita R."/>
            <person name="Iwane A.H."/>
            <person name="Miyagishima S.Y."/>
        </authorList>
    </citation>
    <scope>NUCLEOTIDE SEQUENCE</scope>
    <source>
        <strain evidence="4">NBRC 102759</strain>
    </source>
</reference>
<keyword evidence="5" id="KW-1185">Reference proteome</keyword>
<reference evidence="4" key="2">
    <citation type="submission" date="2022-01" db="EMBL/GenBank/DDBJ databases">
        <authorList>
            <person name="Hirooka S."/>
            <person name="Miyagishima S.Y."/>
        </authorList>
    </citation>
    <scope>NUCLEOTIDE SEQUENCE</scope>
    <source>
        <strain evidence="4">NBRC 102759</strain>
    </source>
</reference>
<accession>A0A9C7UU63</accession>
<dbReference type="PANTHER" id="PTHR22753:SF14">
    <property type="entry name" value="MONOACYLGLYCEROL_DIACYLGLYCEROL O-ACYLTRANSFERASE"/>
    <property type="match status" value="1"/>
</dbReference>
<dbReference type="CDD" id="cd06661">
    <property type="entry name" value="GGCT_like"/>
    <property type="match status" value="1"/>
</dbReference>
<organism evidence="4 5">
    <name type="scientific">Galdieria partita</name>
    <dbReference type="NCBI Taxonomy" id="83374"/>
    <lineage>
        <taxon>Eukaryota</taxon>
        <taxon>Rhodophyta</taxon>
        <taxon>Bangiophyceae</taxon>
        <taxon>Galdieriales</taxon>
        <taxon>Galdieriaceae</taxon>
        <taxon>Galdieria</taxon>
    </lineage>
</organism>